<dbReference type="OrthoDB" id="2121326at2759"/>
<reference evidence="3" key="1">
    <citation type="journal article" date="2017" name="Genome Biol.">
        <title>Comparative genomics reveals high biological diversity and specific adaptations in the industrially and medically important fungal genus Aspergillus.</title>
        <authorList>
            <person name="de Vries R.P."/>
            <person name="Riley R."/>
            <person name="Wiebenga A."/>
            <person name="Aguilar-Osorio G."/>
            <person name="Amillis S."/>
            <person name="Uchima C.A."/>
            <person name="Anderluh G."/>
            <person name="Asadollahi M."/>
            <person name="Askin M."/>
            <person name="Barry K."/>
            <person name="Battaglia E."/>
            <person name="Bayram O."/>
            <person name="Benocci T."/>
            <person name="Braus-Stromeyer S.A."/>
            <person name="Caldana C."/>
            <person name="Canovas D."/>
            <person name="Cerqueira G.C."/>
            <person name="Chen F."/>
            <person name="Chen W."/>
            <person name="Choi C."/>
            <person name="Clum A."/>
            <person name="Dos Santos R.A."/>
            <person name="Damasio A.R."/>
            <person name="Diallinas G."/>
            <person name="Emri T."/>
            <person name="Fekete E."/>
            <person name="Flipphi M."/>
            <person name="Freyberg S."/>
            <person name="Gallo A."/>
            <person name="Gournas C."/>
            <person name="Habgood R."/>
            <person name="Hainaut M."/>
            <person name="Harispe M.L."/>
            <person name="Henrissat B."/>
            <person name="Hilden K.S."/>
            <person name="Hope R."/>
            <person name="Hossain A."/>
            <person name="Karabika E."/>
            <person name="Karaffa L."/>
            <person name="Karanyi Z."/>
            <person name="Krasevec N."/>
            <person name="Kuo A."/>
            <person name="Kusch H."/>
            <person name="LaButti K."/>
            <person name="Lagendijk E.L."/>
            <person name="Lapidus A."/>
            <person name="Levasseur A."/>
            <person name="Lindquist E."/>
            <person name="Lipzen A."/>
            <person name="Logrieco A.F."/>
            <person name="MacCabe A."/>
            <person name="Maekelae M.R."/>
            <person name="Malavazi I."/>
            <person name="Melin P."/>
            <person name="Meyer V."/>
            <person name="Mielnichuk N."/>
            <person name="Miskei M."/>
            <person name="Molnar A.P."/>
            <person name="Mule G."/>
            <person name="Ngan C.Y."/>
            <person name="Orejas M."/>
            <person name="Orosz E."/>
            <person name="Ouedraogo J.P."/>
            <person name="Overkamp K.M."/>
            <person name="Park H.-S."/>
            <person name="Perrone G."/>
            <person name="Piumi F."/>
            <person name="Punt P.J."/>
            <person name="Ram A.F."/>
            <person name="Ramon A."/>
            <person name="Rauscher S."/>
            <person name="Record E."/>
            <person name="Riano-Pachon D.M."/>
            <person name="Robert V."/>
            <person name="Roehrig J."/>
            <person name="Ruller R."/>
            <person name="Salamov A."/>
            <person name="Salih N.S."/>
            <person name="Samson R.A."/>
            <person name="Sandor E."/>
            <person name="Sanguinetti M."/>
            <person name="Schuetze T."/>
            <person name="Sepcic K."/>
            <person name="Shelest E."/>
            <person name="Sherlock G."/>
            <person name="Sophianopoulou V."/>
            <person name="Squina F.M."/>
            <person name="Sun H."/>
            <person name="Susca A."/>
            <person name="Todd R.B."/>
            <person name="Tsang A."/>
            <person name="Unkles S.E."/>
            <person name="van de Wiele N."/>
            <person name="van Rossen-Uffink D."/>
            <person name="Oliveira J.V."/>
            <person name="Vesth T.C."/>
            <person name="Visser J."/>
            <person name="Yu J.-H."/>
            <person name="Zhou M."/>
            <person name="Andersen M.R."/>
            <person name="Archer D.B."/>
            <person name="Baker S.E."/>
            <person name="Benoit I."/>
            <person name="Brakhage A.A."/>
            <person name="Braus G.H."/>
            <person name="Fischer R."/>
            <person name="Frisvad J.C."/>
            <person name="Goldman G.H."/>
            <person name="Houbraken J."/>
            <person name="Oakley B."/>
            <person name="Pocsi I."/>
            <person name="Scazzocchio C."/>
            <person name="Seiboth B."/>
            <person name="vanKuyk P.A."/>
            <person name="Wortman J."/>
            <person name="Dyer P.S."/>
            <person name="Grigoriev I.V."/>
        </authorList>
    </citation>
    <scope>NUCLEOTIDE SEQUENCE [LARGE SCALE GENOMIC DNA]</scope>
    <source>
        <strain evidence="3">CBS 583.65</strain>
    </source>
</reference>
<evidence type="ECO:0000256" key="1">
    <source>
        <dbReference type="SAM" id="MobiDB-lite"/>
    </source>
</evidence>
<dbReference type="STRING" id="1036611.A0A1L9PGH1"/>
<feature type="region of interest" description="Disordered" evidence="1">
    <location>
        <begin position="64"/>
        <end position="101"/>
    </location>
</feature>
<evidence type="ECO:0000313" key="3">
    <source>
        <dbReference type="Proteomes" id="UP000184073"/>
    </source>
</evidence>
<gene>
    <name evidence="2" type="ORF">ASPVEDRAFT_40154</name>
</gene>
<organism evidence="2 3">
    <name type="scientific">Aspergillus versicolor CBS 583.65</name>
    <dbReference type="NCBI Taxonomy" id="1036611"/>
    <lineage>
        <taxon>Eukaryota</taxon>
        <taxon>Fungi</taxon>
        <taxon>Dikarya</taxon>
        <taxon>Ascomycota</taxon>
        <taxon>Pezizomycotina</taxon>
        <taxon>Eurotiomycetes</taxon>
        <taxon>Eurotiomycetidae</taxon>
        <taxon>Eurotiales</taxon>
        <taxon>Aspergillaceae</taxon>
        <taxon>Aspergillus</taxon>
        <taxon>Aspergillus subgen. Nidulantes</taxon>
    </lineage>
</organism>
<dbReference type="GeneID" id="63727579"/>
<protein>
    <submittedName>
        <fullName evidence="2">Uncharacterized protein</fullName>
    </submittedName>
</protein>
<feature type="compositionally biased region" description="Gly residues" evidence="1">
    <location>
        <begin position="78"/>
        <end position="101"/>
    </location>
</feature>
<dbReference type="EMBL" id="KV878127">
    <property type="protein sequence ID" value="OJJ00617.1"/>
    <property type="molecule type" value="Genomic_DNA"/>
</dbReference>
<dbReference type="RefSeq" id="XP_040666379.1">
    <property type="nucleotide sequence ID" value="XM_040812068.1"/>
</dbReference>
<sequence length="124" mass="12791">MASSKASSKPGVYLHNGQILQAPPVSVQIRRFMENIYLFLGLYFTSFFALDPYEAAQNSPFNVTRAENKDNTRPRWNGFGGPRGGGGGGGGGGGPGGGGGFGSFGSGKFGKVDDIQGSCKGSCC</sequence>
<name>A0A1L9PGH1_ASPVE</name>
<dbReference type="AlphaFoldDB" id="A0A1L9PGH1"/>
<keyword evidence="3" id="KW-1185">Reference proteome</keyword>
<dbReference type="Proteomes" id="UP000184073">
    <property type="component" value="Unassembled WGS sequence"/>
</dbReference>
<dbReference type="VEuPathDB" id="FungiDB:ASPVEDRAFT_40154"/>
<evidence type="ECO:0000313" key="2">
    <source>
        <dbReference type="EMBL" id="OJJ00617.1"/>
    </source>
</evidence>
<accession>A0A1L9PGH1</accession>
<proteinExistence type="predicted"/>